<feature type="non-terminal residue" evidence="2">
    <location>
        <position position="45"/>
    </location>
</feature>
<name>J9DLU4_WUCBA</name>
<feature type="region of interest" description="Disordered" evidence="1">
    <location>
        <begin position="1"/>
        <end position="22"/>
    </location>
</feature>
<dbReference type="AlphaFoldDB" id="J9DLU4"/>
<dbReference type="EMBL" id="ADBV01021853">
    <property type="protein sequence ID" value="EJW70451.1"/>
    <property type="molecule type" value="Genomic_DNA"/>
</dbReference>
<gene>
    <name evidence="2" type="ORF">WUBG_18639</name>
</gene>
<reference evidence="3" key="1">
    <citation type="submission" date="2012-08" db="EMBL/GenBank/DDBJ databases">
        <title>The Genome Sequence of Wuchereria bancrofti.</title>
        <authorList>
            <person name="Nutman T.B."/>
            <person name="Fink D.L."/>
            <person name="Russ C."/>
            <person name="Young S."/>
            <person name="Zeng Q."/>
            <person name="Koehrsen M."/>
            <person name="Alvarado L."/>
            <person name="Berlin A."/>
            <person name="Chapman S.B."/>
            <person name="Chen Z."/>
            <person name="Freedman E."/>
            <person name="Gellesch M."/>
            <person name="Goldberg J."/>
            <person name="Griggs A."/>
            <person name="Gujja S."/>
            <person name="Heilman E.R."/>
            <person name="Heiman D."/>
            <person name="Hepburn T."/>
            <person name="Howarth C."/>
            <person name="Jen D."/>
            <person name="Larson L."/>
            <person name="Lewis B."/>
            <person name="Mehta T."/>
            <person name="Park D."/>
            <person name="Pearson M."/>
            <person name="Roberts A."/>
            <person name="Saif S."/>
            <person name="Shea T."/>
            <person name="Shenoy N."/>
            <person name="Sisk P."/>
            <person name="Stolte C."/>
            <person name="Sykes S."/>
            <person name="Walk T."/>
            <person name="White J."/>
            <person name="Yandava C."/>
            <person name="Haas B."/>
            <person name="Henn M.R."/>
            <person name="Nusbaum C."/>
            <person name="Birren B."/>
        </authorList>
    </citation>
    <scope>NUCLEOTIDE SEQUENCE [LARGE SCALE GENOMIC DNA]</scope>
    <source>
        <strain evidence="3">NA</strain>
    </source>
</reference>
<dbReference type="Proteomes" id="UP000004810">
    <property type="component" value="Unassembled WGS sequence"/>
</dbReference>
<sequence length="45" mass="5160">MPVLKLKDRNNHNLDSDNNNATTMNLLNENDYTRNLTTVVEGLDK</sequence>
<evidence type="ECO:0000313" key="2">
    <source>
        <dbReference type="EMBL" id="EJW70451.1"/>
    </source>
</evidence>
<proteinExistence type="predicted"/>
<feature type="compositionally biased region" description="Basic and acidic residues" evidence="1">
    <location>
        <begin position="1"/>
        <end position="15"/>
    </location>
</feature>
<organism evidence="2 3">
    <name type="scientific">Wuchereria bancrofti</name>
    <dbReference type="NCBI Taxonomy" id="6293"/>
    <lineage>
        <taxon>Eukaryota</taxon>
        <taxon>Metazoa</taxon>
        <taxon>Ecdysozoa</taxon>
        <taxon>Nematoda</taxon>
        <taxon>Chromadorea</taxon>
        <taxon>Rhabditida</taxon>
        <taxon>Spirurina</taxon>
        <taxon>Spiruromorpha</taxon>
        <taxon>Filarioidea</taxon>
        <taxon>Onchocercidae</taxon>
        <taxon>Wuchereria</taxon>
    </lineage>
</organism>
<accession>J9DLU4</accession>
<evidence type="ECO:0000313" key="3">
    <source>
        <dbReference type="Proteomes" id="UP000004810"/>
    </source>
</evidence>
<comment type="caution">
    <text evidence="2">The sequence shown here is derived from an EMBL/GenBank/DDBJ whole genome shotgun (WGS) entry which is preliminary data.</text>
</comment>
<evidence type="ECO:0000256" key="1">
    <source>
        <dbReference type="SAM" id="MobiDB-lite"/>
    </source>
</evidence>
<protein>
    <submittedName>
        <fullName evidence="2">Uncharacterized protein</fullName>
    </submittedName>
</protein>